<dbReference type="OrthoDB" id="3042827at2759"/>
<evidence type="ECO:0000313" key="3">
    <source>
        <dbReference type="Proteomes" id="UP000077266"/>
    </source>
</evidence>
<evidence type="ECO:0000313" key="2">
    <source>
        <dbReference type="EMBL" id="KZV80199.1"/>
    </source>
</evidence>
<organism evidence="2 3">
    <name type="scientific">Exidia glandulosa HHB12029</name>
    <dbReference type="NCBI Taxonomy" id="1314781"/>
    <lineage>
        <taxon>Eukaryota</taxon>
        <taxon>Fungi</taxon>
        <taxon>Dikarya</taxon>
        <taxon>Basidiomycota</taxon>
        <taxon>Agaricomycotina</taxon>
        <taxon>Agaricomycetes</taxon>
        <taxon>Auriculariales</taxon>
        <taxon>Exidiaceae</taxon>
        <taxon>Exidia</taxon>
    </lineage>
</organism>
<feature type="compositionally biased region" description="Polar residues" evidence="1">
    <location>
        <begin position="1"/>
        <end position="16"/>
    </location>
</feature>
<evidence type="ECO:0000256" key="1">
    <source>
        <dbReference type="SAM" id="MobiDB-lite"/>
    </source>
</evidence>
<accession>A0A165Z7T4</accession>
<sequence length="364" mass="40876">MNTLQLDFNPTAGSSTEPPPLPPLDRRVLQLSTLLWHWESGNHGRPHTVTEDVARLSPDPMAVYLPGPTARLAFDFWSPEHRAFVYKLPENAPVKLRYTRRTLIGIVDLYRLQMEELGAVCGVYGSFDDPDDFATIGPKLVIHPLSTPAFHAELSPVPLHPSSRRRSANRRGPAPPYDFFESDWMQNKLGPALIGKGRAINVNPPELPGQSDNDLKTKGEYGQPDAVYFKGFGGEWIGGLLQKKENGEDLGSRTEVKWLVEEDSGEDAEGANWGVELEFQVRLVSISQSLCLMLRRFQPVDLDKSWLDEAGEAHLQAYTVDATVKRVFVKAPWFDENQHLEEDERLAASRTLMLIGEPGNQRWV</sequence>
<dbReference type="AlphaFoldDB" id="A0A165Z7T4"/>
<feature type="region of interest" description="Disordered" evidence="1">
    <location>
        <begin position="1"/>
        <end position="23"/>
    </location>
</feature>
<protein>
    <submittedName>
        <fullName evidence="2">Uncharacterized protein</fullName>
    </submittedName>
</protein>
<dbReference type="InParanoid" id="A0A165Z7T4"/>
<dbReference type="EMBL" id="KV426510">
    <property type="protein sequence ID" value="KZV80199.1"/>
    <property type="molecule type" value="Genomic_DNA"/>
</dbReference>
<gene>
    <name evidence="2" type="ORF">EXIGLDRAFT_431392</name>
</gene>
<proteinExistence type="predicted"/>
<name>A0A165Z7T4_EXIGL</name>
<dbReference type="Proteomes" id="UP000077266">
    <property type="component" value="Unassembled WGS sequence"/>
</dbReference>
<reference evidence="2 3" key="1">
    <citation type="journal article" date="2016" name="Mol. Biol. Evol.">
        <title>Comparative Genomics of Early-Diverging Mushroom-Forming Fungi Provides Insights into the Origins of Lignocellulose Decay Capabilities.</title>
        <authorList>
            <person name="Nagy L.G."/>
            <person name="Riley R."/>
            <person name="Tritt A."/>
            <person name="Adam C."/>
            <person name="Daum C."/>
            <person name="Floudas D."/>
            <person name="Sun H."/>
            <person name="Yadav J.S."/>
            <person name="Pangilinan J."/>
            <person name="Larsson K.H."/>
            <person name="Matsuura K."/>
            <person name="Barry K."/>
            <person name="Labutti K."/>
            <person name="Kuo R."/>
            <person name="Ohm R.A."/>
            <person name="Bhattacharya S.S."/>
            <person name="Shirouzu T."/>
            <person name="Yoshinaga Y."/>
            <person name="Martin F.M."/>
            <person name="Grigoriev I.V."/>
            <person name="Hibbett D.S."/>
        </authorList>
    </citation>
    <scope>NUCLEOTIDE SEQUENCE [LARGE SCALE GENOMIC DNA]</scope>
    <source>
        <strain evidence="2 3">HHB12029</strain>
    </source>
</reference>
<keyword evidence="3" id="KW-1185">Reference proteome</keyword>